<dbReference type="Proteomes" id="UP000004079">
    <property type="component" value="Unassembled WGS sequence"/>
</dbReference>
<reference evidence="2 3" key="1">
    <citation type="submission" date="2009-11" db="EMBL/GenBank/DDBJ databases">
        <authorList>
            <person name="Weinstock G."/>
            <person name="Sodergren E."/>
            <person name="Clifton S."/>
            <person name="Fulton L."/>
            <person name="Fulton B."/>
            <person name="Courtney L."/>
            <person name="Fronick C."/>
            <person name="Harrison M."/>
            <person name="Strong C."/>
            <person name="Farmer C."/>
            <person name="Delahaunty K."/>
            <person name="Markovic C."/>
            <person name="Hall O."/>
            <person name="Minx P."/>
            <person name="Tomlinson C."/>
            <person name="Mitreva M."/>
            <person name="Nelson J."/>
            <person name="Hou S."/>
            <person name="Wollam A."/>
            <person name="Pepin K.H."/>
            <person name="Johnson M."/>
            <person name="Bhonagiri V."/>
            <person name="Nash W.E."/>
            <person name="Warren W."/>
            <person name="Chinwalla A."/>
            <person name="Mardis E.R."/>
            <person name="Wilson R.K."/>
        </authorList>
    </citation>
    <scope>NUCLEOTIDE SEQUENCE [LARGE SCALE GENOMIC DNA]</scope>
    <source>
        <strain evidence="2 3">F0302</strain>
    </source>
</reference>
<evidence type="ECO:0000313" key="2">
    <source>
        <dbReference type="EMBL" id="EFB31752.1"/>
    </source>
</evidence>
<feature type="transmembrane region" description="Helical" evidence="1">
    <location>
        <begin position="126"/>
        <end position="148"/>
    </location>
</feature>
<keyword evidence="1" id="KW-0472">Membrane</keyword>
<protein>
    <submittedName>
        <fullName evidence="2">Uncharacterized protein</fullName>
    </submittedName>
</protein>
<keyword evidence="1" id="KW-1133">Transmembrane helix</keyword>
<dbReference type="RefSeq" id="WP_004373822.1">
    <property type="nucleotide sequence ID" value="NZ_GG703886.1"/>
</dbReference>
<organism evidence="2 3">
    <name type="scientific">Segatella oris F0302</name>
    <dbReference type="NCBI Taxonomy" id="649760"/>
    <lineage>
        <taxon>Bacteria</taxon>
        <taxon>Pseudomonadati</taxon>
        <taxon>Bacteroidota</taxon>
        <taxon>Bacteroidia</taxon>
        <taxon>Bacteroidales</taxon>
        <taxon>Prevotellaceae</taxon>
        <taxon>Segatella</taxon>
    </lineage>
</organism>
<accession>D1QSS1</accession>
<name>D1QSS1_9BACT</name>
<evidence type="ECO:0000313" key="3">
    <source>
        <dbReference type="Proteomes" id="UP000004079"/>
    </source>
</evidence>
<keyword evidence="1" id="KW-0812">Transmembrane</keyword>
<dbReference type="STRING" id="649760.HMPREF0971_02032"/>
<dbReference type="EMBL" id="ACUZ02000034">
    <property type="protein sequence ID" value="EFB31752.1"/>
    <property type="molecule type" value="Genomic_DNA"/>
</dbReference>
<evidence type="ECO:0000256" key="1">
    <source>
        <dbReference type="SAM" id="Phobius"/>
    </source>
</evidence>
<dbReference type="HOGENOM" id="CLU_1757190_0_0_10"/>
<comment type="caution">
    <text evidence="2">The sequence shown here is derived from an EMBL/GenBank/DDBJ whole genome shotgun (WGS) entry which is preliminary data.</text>
</comment>
<dbReference type="AlphaFoldDB" id="D1QSS1"/>
<gene>
    <name evidence="2" type="ORF">HMPREF0971_02032</name>
</gene>
<sequence>MEKKIIQLSEYEYNRLQEKAELNDGKIRELAEKYYQERGVFRIDIRTGLQDKYNGDTIYYTDVFSTENGLYKNDGFSPIITEKGRRKIERILSDACQETFENKFGDAIEFKNHYADALRKFPITRWVAYTIAFSGWGVAAALIVNVIFK</sequence>
<proteinExistence type="predicted"/>